<dbReference type="RefSeq" id="WP_395417159.1">
    <property type="nucleotide sequence ID" value="NZ_JBIPKE010000015.1"/>
</dbReference>
<evidence type="ECO:0000313" key="2">
    <source>
        <dbReference type="Proteomes" id="UP001610063"/>
    </source>
</evidence>
<accession>A0ABW7N7X4</accession>
<dbReference type="Gene3D" id="3.40.50.2300">
    <property type="match status" value="1"/>
</dbReference>
<gene>
    <name evidence="1" type="ORF">ACHKAR_09175</name>
</gene>
<dbReference type="PANTHER" id="PTHR43428:SF1">
    <property type="entry name" value="ARSENATE REDUCTASE"/>
    <property type="match status" value="1"/>
</dbReference>
<dbReference type="PANTHER" id="PTHR43428">
    <property type="entry name" value="ARSENATE REDUCTASE"/>
    <property type="match status" value="1"/>
</dbReference>
<comment type="caution">
    <text evidence="1">The sequence shown here is derived from an EMBL/GenBank/DDBJ whole genome shotgun (WGS) entry which is preliminary data.</text>
</comment>
<organism evidence="1 2">
    <name type="scientific">Marinoscillum luteum</name>
    <dbReference type="NCBI Taxonomy" id="861051"/>
    <lineage>
        <taxon>Bacteria</taxon>
        <taxon>Pseudomonadati</taxon>
        <taxon>Bacteroidota</taxon>
        <taxon>Cytophagia</taxon>
        <taxon>Cytophagales</taxon>
        <taxon>Reichenbachiellaceae</taxon>
        <taxon>Marinoscillum</taxon>
    </lineage>
</organism>
<reference evidence="1 2" key="1">
    <citation type="journal article" date="2013" name="Int. J. Syst. Evol. Microbiol.">
        <title>Marinoscillum luteum sp. nov., isolated from marine sediment.</title>
        <authorList>
            <person name="Cha I.T."/>
            <person name="Park S.J."/>
            <person name="Kim S.J."/>
            <person name="Kim J.G."/>
            <person name="Jung M.Y."/>
            <person name="Shin K.S."/>
            <person name="Kwon K.K."/>
            <person name="Yang S.H."/>
            <person name="Seo Y.S."/>
            <person name="Rhee S.K."/>
        </authorList>
    </citation>
    <scope>NUCLEOTIDE SEQUENCE [LARGE SCALE GENOMIC DNA]</scope>
    <source>
        <strain evidence="1 2">KCTC 23939</strain>
    </source>
</reference>
<sequence>MQTQNLAVHPELQLTIEKAREQNISEERLAVLKPLIEYIQTKMDQGKEVNLNFICTHNSRRSQFSQIWAQTAANYFGIPALCYSGGVEVTAFNERAVASIKRSGFRVSSKGDSNPIYLISHSDDKEPIKAFSKLFDDPINRADQFAAVMTCSHADENCPFIPGTEKRIPVRYDDPKEFDGTPEEAERYDQGSMQIASEMFYTFSQVKK</sequence>
<dbReference type="EMBL" id="JBIPKE010000015">
    <property type="protein sequence ID" value="MFH6983609.1"/>
    <property type="molecule type" value="Genomic_DNA"/>
</dbReference>
<protein>
    <submittedName>
        <fullName evidence="1">Protein-tyrosine-phosphatase</fullName>
    </submittedName>
</protein>
<dbReference type="InterPro" id="IPR036196">
    <property type="entry name" value="Ptyr_pPase_sf"/>
</dbReference>
<dbReference type="SUPFAM" id="SSF52788">
    <property type="entry name" value="Phosphotyrosine protein phosphatases I"/>
    <property type="match status" value="1"/>
</dbReference>
<name>A0ABW7N7X4_9BACT</name>
<evidence type="ECO:0000313" key="1">
    <source>
        <dbReference type="EMBL" id="MFH6983609.1"/>
    </source>
</evidence>
<proteinExistence type="predicted"/>
<dbReference type="Proteomes" id="UP001610063">
    <property type="component" value="Unassembled WGS sequence"/>
</dbReference>
<keyword evidence="2" id="KW-1185">Reference proteome</keyword>